<gene>
    <name evidence="4" type="ORF">IPP15_17600</name>
</gene>
<reference evidence="4 5" key="1">
    <citation type="submission" date="2020-10" db="EMBL/GenBank/DDBJ databases">
        <title>Connecting structure to function with the recovery of over 1000 high-quality activated sludge metagenome-assembled genomes encoding full-length rRNA genes using long-read sequencing.</title>
        <authorList>
            <person name="Singleton C.M."/>
            <person name="Petriglieri F."/>
            <person name="Kristensen J.M."/>
            <person name="Kirkegaard R.H."/>
            <person name="Michaelsen T.Y."/>
            <person name="Andersen M.H."/>
            <person name="Karst S.M."/>
            <person name="Dueholm M.S."/>
            <person name="Nielsen P.H."/>
            <person name="Albertsen M."/>
        </authorList>
    </citation>
    <scope>NUCLEOTIDE SEQUENCE [LARGE SCALE GENOMIC DNA]</scope>
    <source>
        <strain evidence="4">Ribe_18-Q3-R11-54_MAXAC.273</strain>
    </source>
</reference>
<comment type="caution">
    <text evidence="4">The sequence shown here is derived from an EMBL/GenBank/DDBJ whole genome shotgun (WGS) entry which is preliminary data.</text>
</comment>
<dbReference type="Pfam" id="PF05175">
    <property type="entry name" value="MTS"/>
    <property type="match status" value="1"/>
</dbReference>
<dbReference type="GO" id="GO:0008757">
    <property type="term" value="F:S-adenosylmethionine-dependent methyltransferase activity"/>
    <property type="evidence" value="ECO:0007669"/>
    <property type="project" value="UniProtKB-ARBA"/>
</dbReference>
<dbReference type="PANTHER" id="PTHR47739:SF1">
    <property type="entry name" value="TRNA1(VAL) (ADENINE(37)-N6)-METHYLTRANSFERASE"/>
    <property type="match status" value="1"/>
</dbReference>
<dbReference type="GO" id="GO:0008170">
    <property type="term" value="F:N-methyltransferase activity"/>
    <property type="evidence" value="ECO:0007669"/>
    <property type="project" value="UniProtKB-ARBA"/>
</dbReference>
<dbReference type="InterPro" id="IPR002052">
    <property type="entry name" value="DNA_methylase_N6_adenine_CS"/>
</dbReference>
<dbReference type="EMBL" id="JADKGY010000029">
    <property type="protein sequence ID" value="MBK9984156.1"/>
    <property type="molecule type" value="Genomic_DNA"/>
</dbReference>
<dbReference type="AlphaFoldDB" id="A0A9D7SXS7"/>
<dbReference type="CDD" id="cd02440">
    <property type="entry name" value="AdoMet_MTases"/>
    <property type="match status" value="1"/>
</dbReference>
<proteinExistence type="predicted"/>
<keyword evidence="1 4" id="KW-0489">Methyltransferase</keyword>
<dbReference type="InterPro" id="IPR050210">
    <property type="entry name" value="tRNA_Adenine-N(6)_MTase"/>
</dbReference>
<dbReference type="GO" id="GO:0032259">
    <property type="term" value="P:methylation"/>
    <property type="evidence" value="ECO:0007669"/>
    <property type="project" value="UniProtKB-KW"/>
</dbReference>
<dbReference type="Proteomes" id="UP000808337">
    <property type="component" value="Unassembled WGS sequence"/>
</dbReference>
<dbReference type="Gene3D" id="3.40.50.150">
    <property type="entry name" value="Vaccinia Virus protein VP39"/>
    <property type="match status" value="1"/>
</dbReference>
<evidence type="ECO:0000256" key="2">
    <source>
        <dbReference type="ARBA" id="ARBA00022691"/>
    </source>
</evidence>
<sequence length="250" mass="28675">MKKPEEIFKWNGISIRQHVDVFKIGTDALLLGAWVPKIVENPKRIFDVGSGTGILALMMAYYFEDAAITAIDFDEAAIELADSNFKNSFWSERLIAQHENIFTYSSSTKSKFDLVLCNPPFFYKQLEAKNNVNAKAKHAVVSSQIWMEAFSGRLNTSGHLCIVVPFDTAYDWIVSANECGLYCQDRMDVYSFRTDSVPGRSLLHFHSVLTVPEITRIDIYESYNRYNKVYLDFTKISHNTHWIKKTGQKQ</sequence>
<organism evidence="4 5">
    <name type="scientific">Candidatus Opimibacter skivensis</name>
    <dbReference type="NCBI Taxonomy" id="2982028"/>
    <lineage>
        <taxon>Bacteria</taxon>
        <taxon>Pseudomonadati</taxon>
        <taxon>Bacteroidota</taxon>
        <taxon>Saprospiria</taxon>
        <taxon>Saprospirales</taxon>
        <taxon>Saprospiraceae</taxon>
        <taxon>Candidatus Opimibacter</taxon>
    </lineage>
</organism>
<evidence type="ECO:0000256" key="1">
    <source>
        <dbReference type="ARBA" id="ARBA00022603"/>
    </source>
</evidence>
<feature type="domain" description="Methyltransferase small" evidence="3">
    <location>
        <begin position="38"/>
        <end position="164"/>
    </location>
</feature>
<dbReference type="InterPro" id="IPR007848">
    <property type="entry name" value="Small_mtfrase_dom"/>
</dbReference>
<protein>
    <submittedName>
        <fullName evidence="4">Methyltransferase</fullName>
    </submittedName>
</protein>
<evidence type="ECO:0000313" key="5">
    <source>
        <dbReference type="Proteomes" id="UP000808337"/>
    </source>
</evidence>
<keyword evidence="2" id="KW-0949">S-adenosyl-L-methionine</keyword>
<dbReference type="PROSITE" id="PS00092">
    <property type="entry name" value="N6_MTASE"/>
    <property type="match status" value="1"/>
</dbReference>
<dbReference type="SUPFAM" id="SSF53335">
    <property type="entry name" value="S-adenosyl-L-methionine-dependent methyltransferases"/>
    <property type="match status" value="1"/>
</dbReference>
<evidence type="ECO:0000259" key="3">
    <source>
        <dbReference type="Pfam" id="PF05175"/>
    </source>
</evidence>
<evidence type="ECO:0000313" key="4">
    <source>
        <dbReference type="EMBL" id="MBK9984156.1"/>
    </source>
</evidence>
<keyword evidence="1 4" id="KW-0808">Transferase</keyword>
<dbReference type="GO" id="GO:0003676">
    <property type="term" value="F:nucleic acid binding"/>
    <property type="evidence" value="ECO:0007669"/>
    <property type="project" value="InterPro"/>
</dbReference>
<accession>A0A9D7SXS7</accession>
<name>A0A9D7SXS7_9BACT</name>
<dbReference type="PANTHER" id="PTHR47739">
    <property type="entry name" value="TRNA1(VAL) (ADENINE(37)-N6)-METHYLTRANSFERASE"/>
    <property type="match status" value="1"/>
</dbReference>
<dbReference type="InterPro" id="IPR029063">
    <property type="entry name" value="SAM-dependent_MTases_sf"/>
</dbReference>